<keyword evidence="1" id="KW-0472">Membrane</keyword>
<name>A0A831A4S3_ERWAM</name>
<reference evidence="2 3" key="1">
    <citation type="submission" date="2012-11" db="EMBL/GenBank/DDBJ databases">
        <authorList>
            <person name="Linke B."/>
        </authorList>
    </citation>
    <scope>NUCLEOTIDE SEQUENCE [LARGE SCALE GENOMIC DNA]</scope>
    <source>
        <strain evidence="3">CFBP 1232</strain>
    </source>
</reference>
<organism evidence="2 3">
    <name type="scientific">Erwinia amylovora NBRC 12687 = CFBP 1232</name>
    <dbReference type="NCBI Taxonomy" id="1219359"/>
    <lineage>
        <taxon>Bacteria</taxon>
        <taxon>Pseudomonadati</taxon>
        <taxon>Pseudomonadota</taxon>
        <taxon>Gammaproteobacteria</taxon>
        <taxon>Enterobacterales</taxon>
        <taxon>Erwiniaceae</taxon>
        <taxon>Erwinia</taxon>
    </lineage>
</organism>
<proteinExistence type="predicted"/>
<comment type="caution">
    <text evidence="2">The sequence shown here is derived from an EMBL/GenBank/DDBJ whole genome shotgun (WGS) entry which is preliminary data.</text>
</comment>
<keyword evidence="1" id="KW-1133">Transmembrane helix</keyword>
<dbReference type="Gene3D" id="1.20.1280.290">
    <property type="match status" value="1"/>
</dbReference>
<evidence type="ECO:0000313" key="2">
    <source>
        <dbReference type="EMBL" id="CCO95662.1"/>
    </source>
</evidence>
<accession>A0A831A4S3</accession>
<dbReference type="EMBL" id="CAPB01000041">
    <property type="protein sequence ID" value="CCO95662.1"/>
    <property type="molecule type" value="Genomic_DNA"/>
</dbReference>
<sequence>MKNILIVAATIALALLSIIFLSPWPVWLGTLAAWVTTGSFCLQVMHIVKNKDTSGLSLGMWAALFFGVSCWTWYGYRMHDVPVMAANSVTSILALTVIMLKLWHERPTRNPNPRRLVRTPGVILNPRISRLRPLVTPGMRRRDKKGQLTK</sequence>
<dbReference type="GO" id="GO:0016020">
    <property type="term" value="C:membrane"/>
    <property type="evidence" value="ECO:0007669"/>
    <property type="project" value="InterPro"/>
</dbReference>
<dbReference type="Pfam" id="PF03083">
    <property type="entry name" value="MtN3_slv"/>
    <property type="match status" value="1"/>
</dbReference>
<dbReference type="AlphaFoldDB" id="A0A831A4S3"/>
<dbReference type="Proteomes" id="UP000013111">
    <property type="component" value="Unassembled WGS sequence"/>
</dbReference>
<evidence type="ECO:0000313" key="3">
    <source>
        <dbReference type="Proteomes" id="UP000013111"/>
    </source>
</evidence>
<keyword evidence="1" id="KW-0812">Transmembrane</keyword>
<dbReference type="GeneID" id="97604359"/>
<dbReference type="RefSeq" id="WP_004161086.1">
    <property type="nucleotide sequence ID" value="NZ_BAYW01000001.1"/>
</dbReference>
<gene>
    <name evidence="2" type="ORF">BN437_3764</name>
</gene>
<feature type="transmembrane region" description="Helical" evidence="1">
    <location>
        <begin position="31"/>
        <end position="48"/>
    </location>
</feature>
<protein>
    <recommendedName>
        <fullName evidence="4">MtN3 and saliva related transmembrane protein</fullName>
    </recommendedName>
</protein>
<reference evidence="2 3" key="2">
    <citation type="submission" date="2013-04" db="EMBL/GenBank/DDBJ databases">
        <title>Comparative genomics of 12 strains of Erwinia amylovora identifies a pan-genome with a large conserved core and provides insights into host specificity.</title>
        <authorList>
            <person name="Mann R.A."/>
            <person name="Smits T.H.M."/>
            <person name="Buehlmann A."/>
            <person name="Blom J."/>
            <person name="Goesmann A."/>
            <person name="Frey J.E."/>
            <person name="Plummer K.M."/>
            <person name="Beer S.V."/>
            <person name="Luck J."/>
            <person name="Duffy B."/>
            <person name="Rodoni B."/>
        </authorList>
    </citation>
    <scope>NUCLEOTIDE SEQUENCE [LARGE SCALE GENOMIC DNA]</scope>
    <source>
        <strain evidence="3">CFBP 1232</strain>
    </source>
</reference>
<feature type="transmembrane region" description="Helical" evidence="1">
    <location>
        <begin position="82"/>
        <end position="103"/>
    </location>
</feature>
<evidence type="ECO:0000256" key="1">
    <source>
        <dbReference type="SAM" id="Phobius"/>
    </source>
</evidence>
<dbReference type="InterPro" id="IPR004316">
    <property type="entry name" value="SWEET_rpt"/>
</dbReference>
<feature type="transmembrane region" description="Helical" evidence="1">
    <location>
        <begin position="55"/>
        <end position="76"/>
    </location>
</feature>
<evidence type="ECO:0008006" key="4">
    <source>
        <dbReference type="Google" id="ProtNLM"/>
    </source>
</evidence>